<gene>
    <name evidence="1 3" type="primary">Npff</name>
    <name evidence="1" type="ORF">rCG_50675</name>
</gene>
<evidence type="ECO:0000313" key="3">
    <source>
        <dbReference type="RGD" id="62033"/>
    </source>
</evidence>
<organism evidence="1 2">
    <name type="scientific">Rattus norvegicus</name>
    <name type="common">Rat</name>
    <dbReference type="NCBI Taxonomy" id="10116"/>
    <lineage>
        <taxon>Eukaryota</taxon>
        <taxon>Metazoa</taxon>
        <taxon>Chordata</taxon>
        <taxon>Craniata</taxon>
        <taxon>Vertebrata</taxon>
        <taxon>Euteleostomi</taxon>
        <taxon>Mammalia</taxon>
        <taxon>Eutheria</taxon>
        <taxon>Euarchontoglires</taxon>
        <taxon>Glires</taxon>
        <taxon>Rodentia</taxon>
        <taxon>Myomorpha</taxon>
        <taxon>Muroidea</taxon>
        <taxon>Muridae</taxon>
        <taxon>Murinae</taxon>
        <taxon>Rattus</taxon>
    </lineage>
</organism>
<evidence type="ECO:0000313" key="2">
    <source>
        <dbReference type="Proteomes" id="UP000234681"/>
    </source>
</evidence>
<accession>A6KCW8</accession>
<dbReference type="Proteomes" id="UP000234681">
    <property type="component" value="Chromosome 7"/>
</dbReference>
<name>A6KCW8_RAT</name>
<dbReference type="EMBL" id="CH474035">
    <property type="protein sequence ID" value="EDL86825.1"/>
    <property type="molecule type" value="Genomic_DNA"/>
</dbReference>
<keyword evidence="1" id="KW-0527">Neuropeptide</keyword>
<dbReference type="AlphaFoldDB" id="A6KCW8"/>
<reference evidence="1 2" key="1">
    <citation type="submission" date="2005-09" db="EMBL/GenBank/DDBJ databases">
        <authorList>
            <person name="Mural R.J."/>
            <person name="Li P.W."/>
            <person name="Adams M.D."/>
            <person name="Amanatides P.G."/>
            <person name="Baden-Tillson H."/>
            <person name="Barnstead M."/>
            <person name="Chin S.H."/>
            <person name="Dew I."/>
            <person name="Evans C.A."/>
            <person name="Ferriera S."/>
            <person name="Flanigan M."/>
            <person name="Fosler C."/>
            <person name="Glodek A."/>
            <person name="Gu Z."/>
            <person name="Holt R.A."/>
            <person name="Jennings D."/>
            <person name="Kraft C.L."/>
            <person name="Lu F."/>
            <person name="Nguyen T."/>
            <person name="Nusskern D.R."/>
            <person name="Pfannkoch C.M."/>
            <person name="Sitter C."/>
            <person name="Sutton G.G."/>
            <person name="Venter J.C."/>
            <person name="Wang Z."/>
            <person name="Woodage T."/>
            <person name="Zheng X.H."/>
            <person name="Zhong F."/>
        </authorList>
    </citation>
    <scope>NUCLEOTIDE SEQUENCE [LARGE SCALE GENOMIC DNA]</scope>
    <source>
        <strain>BN</strain>
        <strain evidence="2">Sprague-Dawley</strain>
    </source>
</reference>
<sequence length="113" mass="12585">MFPRLLRSSRSLASNREMASQPMQVSPRNHSFLPCLQCARHCHVPALLLSHHRKKIRDPTHHSMPTLQTGSRLLGPSCVFCSRPWRDLEGTQPSCFSPRGLAEMLGGPGARSS</sequence>
<dbReference type="GO" id="GO:0007218">
    <property type="term" value="P:neuropeptide signaling pathway"/>
    <property type="evidence" value="ECO:0007669"/>
    <property type="project" value="UniProtKB-KW"/>
</dbReference>
<dbReference type="RGD" id="62033">
    <property type="gene designation" value="Npff"/>
</dbReference>
<evidence type="ECO:0000313" key="1">
    <source>
        <dbReference type="EMBL" id="EDL86825.1"/>
    </source>
</evidence>
<proteinExistence type="predicted"/>
<protein>
    <submittedName>
        <fullName evidence="1">Neuropeptide FF-amide peptide, isoform CRA_b</fullName>
    </submittedName>
</protein>